<dbReference type="GO" id="GO:0032968">
    <property type="term" value="P:positive regulation of transcription elongation by RNA polymerase II"/>
    <property type="evidence" value="ECO:0007669"/>
    <property type="project" value="TreeGrafter"/>
</dbReference>
<proteinExistence type="predicted"/>
<dbReference type="OrthoDB" id="28397at2759"/>
<evidence type="ECO:0000313" key="6">
    <source>
        <dbReference type="EMBL" id="GFZ19294.1"/>
    </source>
</evidence>
<name>A0A7J0H937_9ERIC</name>
<dbReference type="InterPro" id="IPR050108">
    <property type="entry name" value="CDK"/>
</dbReference>
<dbReference type="Pfam" id="PF00069">
    <property type="entry name" value="Pkinase"/>
    <property type="match status" value="1"/>
</dbReference>
<sequence length="637" mass="72000">MGCISSKQVRSPPRPQPDFDSTTTTVTVRHNGPASAHLDSLFLKRGGFGELEKIKEEPEKENEEDSVSSRNREPKKSRSTKKGSSEKKAVFSLRFGRYTEAEQIAAGWPPWLSAVAGEAVEGWLPLRADLFEKLDKVGQGTYSSVYRARDVETGRIVALKKVRFDTFQPESVRFMAREITILRRLDHQNIMKLEGLITNRLSCSIYLVFEYMEHDLSGLLSCHDIKFSDSQVEQLHKIFRLCGSPPDEYWKKSKLPLATMFKPQHPYVSSLRERCKEFPKSAVNLLETFLSIEPHKRGTASSALDSEYFITKPFACDPSSLPRYPPSKEIDAKIHEERSHICDGPFMGSEHACETKESDPVIQYRRKACARTRASGTSRNPRRSCKPLQESSSISKVEVGSATQFSRRNNGGHAHVLKAKGASESRELLRSSYDTVSEASQATEISQVDSIQSVPAVSASTDFAWAKKRRGNGISTRLRNQASSRVQNFNAFDPSSVLHSRLTSDSEEQENEEFSSKIRNDTQGGEACEALKRVTWRQQTQPYRSDLFDASDCHSQELSVTLCSSSIIDCKNLRFIVLCILVLKSAVNMKMYHRDKDEQMKRVPFSGPLLSYPHRLAEGQENHTRQTVHNRSRIYRG</sequence>
<dbReference type="PANTHER" id="PTHR24056">
    <property type="entry name" value="CELL DIVISION PROTEIN KINASE"/>
    <property type="match status" value="1"/>
</dbReference>
<evidence type="ECO:0000256" key="4">
    <source>
        <dbReference type="SAM" id="MobiDB-lite"/>
    </source>
</evidence>
<keyword evidence="2 3" id="KW-0067">ATP-binding</keyword>
<feature type="domain" description="Protein kinase" evidence="5">
    <location>
        <begin position="131"/>
        <end position="502"/>
    </location>
</feature>
<dbReference type="InterPro" id="IPR000719">
    <property type="entry name" value="Prot_kinase_dom"/>
</dbReference>
<keyword evidence="6" id="KW-0808">Transferase</keyword>
<comment type="caution">
    <text evidence="6">The sequence shown here is derived from an EMBL/GenBank/DDBJ whole genome shotgun (WGS) entry which is preliminary data.</text>
</comment>
<feature type="compositionally biased region" description="Polar residues" evidence="4">
    <location>
        <begin position="389"/>
        <end position="409"/>
    </location>
</feature>
<keyword evidence="7" id="KW-1185">Reference proteome</keyword>
<evidence type="ECO:0000256" key="3">
    <source>
        <dbReference type="PROSITE-ProRule" id="PRU10141"/>
    </source>
</evidence>
<dbReference type="GO" id="GO:0008353">
    <property type="term" value="F:RNA polymerase II CTD heptapeptide repeat kinase activity"/>
    <property type="evidence" value="ECO:0007669"/>
    <property type="project" value="TreeGrafter"/>
</dbReference>
<protein>
    <submittedName>
        <fullName evidence="6">Protein kinase superfamily protein</fullName>
    </submittedName>
</protein>
<feature type="binding site" evidence="3">
    <location>
        <position position="160"/>
    </location>
    <ligand>
        <name>ATP</name>
        <dbReference type="ChEBI" id="CHEBI:30616"/>
    </ligand>
</feature>
<dbReference type="PANTHER" id="PTHR24056:SF228">
    <property type="entry name" value="PROTEIN IMPAIRED IN BABA-INDUCED STERILITY 1"/>
    <property type="match status" value="1"/>
</dbReference>
<dbReference type="Gene3D" id="1.10.510.10">
    <property type="entry name" value="Transferase(Phosphotransferase) domain 1"/>
    <property type="match status" value="1"/>
</dbReference>
<dbReference type="InterPro" id="IPR017441">
    <property type="entry name" value="Protein_kinase_ATP_BS"/>
</dbReference>
<feature type="region of interest" description="Disordered" evidence="4">
    <location>
        <begin position="52"/>
        <end position="84"/>
    </location>
</feature>
<evidence type="ECO:0000256" key="1">
    <source>
        <dbReference type="ARBA" id="ARBA00022741"/>
    </source>
</evidence>
<dbReference type="Gene3D" id="3.30.200.20">
    <property type="entry name" value="Phosphorylase Kinase, domain 1"/>
    <property type="match status" value="1"/>
</dbReference>
<reference evidence="6 7" key="1">
    <citation type="submission" date="2019-07" db="EMBL/GenBank/DDBJ databases">
        <title>De Novo Assembly of kiwifruit Actinidia rufa.</title>
        <authorList>
            <person name="Sugita-Konishi S."/>
            <person name="Sato K."/>
            <person name="Mori E."/>
            <person name="Abe Y."/>
            <person name="Kisaki G."/>
            <person name="Hamano K."/>
            <person name="Suezawa K."/>
            <person name="Otani M."/>
            <person name="Fukuda T."/>
            <person name="Manabe T."/>
            <person name="Gomi K."/>
            <person name="Tabuchi M."/>
            <person name="Akimitsu K."/>
            <person name="Kataoka I."/>
        </authorList>
    </citation>
    <scope>NUCLEOTIDE SEQUENCE [LARGE SCALE GENOMIC DNA]</scope>
    <source>
        <strain evidence="7">cv. Fuchu</strain>
    </source>
</reference>
<dbReference type="GO" id="GO:0005524">
    <property type="term" value="F:ATP binding"/>
    <property type="evidence" value="ECO:0007669"/>
    <property type="project" value="UniProtKB-UniRule"/>
</dbReference>
<dbReference type="InterPro" id="IPR011009">
    <property type="entry name" value="Kinase-like_dom_sf"/>
</dbReference>
<dbReference type="FunFam" id="3.30.200.20:FF:000021">
    <property type="entry name" value="probable serine/threonine-protein kinase At1g54610"/>
    <property type="match status" value="1"/>
</dbReference>
<gene>
    <name evidence="6" type="ORF">Acr_27g0010330</name>
</gene>
<dbReference type="EMBL" id="BJWL01000027">
    <property type="protein sequence ID" value="GFZ19294.1"/>
    <property type="molecule type" value="Genomic_DNA"/>
</dbReference>
<evidence type="ECO:0000256" key="2">
    <source>
        <dbReference type="ARBA" id="ARBA00022840"/>
    </source>
</evidence>
<keyword evidence="6" id="KW-0418">Kinase</keyword>
<feature type="region of interest" description="Disordered" evidence="4">
    <location>
        <begin position="501"/>
        <end position="520"/>
    </location>
</feature>
<dbReference type="AlphaFoldDB" id="A0A7J0H937"/>
<feature type="compositionally biased region" description="Polar residues" evidence="4">
    <location>
        <begin position="19"/>
        <end position="28"/>
    </location>
</feature>
<dbReference type="GO" id="GO:0005634">
    <property type="term" value="C:nucleus"/>
    <property type="evidence" value="ECO:0007669"/>
    <property type="project" value="TreeGrafter"/>
</dbReference>
<organism evidence="6 7">
    <name type="scientific">Actinidia rufa</name>
    <dbReference type="NCBI Taxonomy" id="165716"/>
    <lineage>
        <taxon>Eukaryota</taxon>
        <taxon>Viridiplantae</taxon>
        <taxon>Streptophyta</taxon>
        <taxon>Embryophyta</taxon>
        <taxon>Tracheophyta</taxon>
        <taxon>Spermatophyta</taxon>
        <taxon>Magnoliopsida</taxon>
        <taxon>eudicotyledons</taxon>
        <taxon>Gunneridae</taxon>
        <taxon>Pentapetalae</taxon>
        <taxon>asterids</taxon>
        <taxon>Ericales</taxon>
        <taxon>Actinidiaceae</taxon>
        <taxon>Actinidia</taxon>
    </lineage>
</organism>
<dbReference type="GO" id="GO:0000307">
    <property type="term" value="C:cyclin-dependent protein kinase holoenzyme complex"/>
    <property type="evidence" value="ECO:0007669"/>
    <property type="project" value="TreeGrafter"/>
</dbReference>
<feature type="region of interest" description="Disordered" evidence="4">
    <location>
        <begin position="370"/>
        <end position="413"/>
    </location>
</feature>
<dbReference type="SUPFAM" id="SSF56112">
    <property type="entry name" value="Protein kinase-like (PK-like)"/>
    <property type="match status" value="1"/>
</dbReference>
<evidence type="ECO:0000259" key="5">
    <source>
        <dbReference type="PROSITE" id="PS50011"/>
    </source>
</evidence>
<dbReference type="PROSITE" id="PS50011">
    <property type="entry name" value="PROTEIN_KINASE_DOM"/>
    <property type="match status" value="1"/>
</dbReference>
<keyword evidence="1 3" id="KW-0547">Nucleotide-binding</keyword>
<evidence type="ECO:0000313" key="7">
    <source>
        <dbReference type="Proteomes" id="UP000585474"/>
    </source>
</evidence>
<dbReference type="Proteomes" id="UP000585474">
    <property type="component" value="Unassembled WGS sequence"/>
</dbReference>
<feature type="region of interest" description="Disordered" evidence="4">
    <location>
        <begin position="1"/>
        <end position="39"/>
    </location>
</feature>
<accession>A0A7J0H937</accession>
<dbReference type="PROSITE" id="PS00107">
    <property type="entry name" value="PROTEIN_KINASE_ATP"/>
    <property type="match status" value="1"/>
</dbReference>